<protein>
    <submittedName>
        <fullName evidence="7">Predicted arabinose efflux permease, MFS family</fullName>
    </submittedName>
</protein>
<evidence type="ECO:0000256" key="4">
    <source>
        <dbReference type="ARBA" id="ARBA00023136"/>
    </source>
</evidence>
<feature type="transmembrane region" description="Helical" evidence="5">
    <location>
        <begin position="355"/>
        <end position="376"/>
    </location>
</feature>
<dbReference type="PROSITE" id="PS00216">
    <property type="entry name" value="SUGAR_TRANSPORT_1"/>
    <property type="match status" value="1"/>
</dbReference>
<dbReference type="STRING" id="1122189.SAMN02745165_01864"/>
<dbReference type="PANTHER" id="PTHR23531:SF1">
    <property type="entry name" value="QUINOLENE RESISTANCE PROTEIN NORA"/>
    <property type="match status" value="1"/>
</dbReference>
<dbReference type="EMBL" id="FQZT01000005">
    <property type="protein sequence ID" value="SHJ22551.1"/>
    <property type="molecule type" value="Genomic_DNA"/>
</dbReference>
<dbReference type="InterPro" id="IPR011701">
    <property type="entry name" value="MFS"/>
</dbReference>
<feature type="transmembrane region" description="Helical" evidence="5">
    <location>
        <begin position="272"/>
        <end position="289"/>
    </location>
</feature>
<evidence type="ECO:0000256" key="2">
    <source>
        <dbReference type="ARBA" id="ARBA00022692"/>
    </source>
</evidence>
<dbReference type="GO" id="GO:0016020">
    <property type="term" value="C:membrane"/>
    <property type="evidence" value="ECO:0007669"/>
    <property type="project" value="UniProtKB-SubCell"/>
</dbReference>
<comment type="subcellular location">
    <subcellularLocation>
        <location evidence="1">Membrane</location>
        <topology evidence="1">Multi-pass membrane protein</topology>
    </subcellularLocation>
</comment>
<feature type="transmembrane region" description="Helical" evidence="5">
    <location>
        <begin position="209"/>
        <end position="230"/>
    </location>
</feature>
<dbReference type="PANTHER" id="PTHR23531">
    <property type="entry name" value="QUINOLENE RESISTANCE PROTEIN NORA"/>
    <property type="match status" value="1"/>
</dbReference>
<dbReference type="AlphaFoldDB" id="A0A1M6HK53"/>
<dbReference type="PROSITE" id="PS50850">
    <property type="entry name" value="MFS"/>
    <property type="match status" value="1"/>
</dbReference>
<dbReference type="RefSeq" id="WP_072908141.1">
    <property type="nucleotide sequence ID" value="NZ_FQZT01000005.1"/>
</dbReference>
<dbReference type="InterPro" id="IPR052714">
    <property type="entry name" value="MFS_Exporter"/>
</dbReference>
<reference evidence="7 8" key="1">
    <citation type="submission" date="2016-11" db="EMBL/GenBank/DDBJ databases">
        <authorList>
            <person name="Jaros S."/>
            <person name="Januszkiewicz K."/>
            <person name="Wedrychowicz H."/>
        </authorList>
    </citation>
    <scope>NUCLEOTIDE SEQUENCE [LARGE SCALE GENOMIC DNA]</scope>
    <source>
        <strain evidence="7 8">DSM 5091</strain>
    </source>
</reference>
<evidence type="ECO:0000256" key="5">
    <source>
        <dbReference type="SAM" id="Phobius"/>
    </source>
</evidence>
<dbReference type="Gene3D" id="1.20.1250.20">
    <property type="entry name" value="MFS general substrate transporter like domains"/>
    <property type="match status" value="1"/>
</dbReference>
<organism evidence="7 8">
    <name type="scientific">Malonomonas rubra DSM 5091</name>
    <dbReference type="NCBI Taxonomy" id="1122189"/>
    <lineage>
        <taxon>Bacteria</taxon>
        <taxon>Pseudomonadati</taxon>
        <taxon>Thermodesulfobacteriota</taxon>
        <taxon>Desulfuromonadia</taxon>
        <taxon>Desulfuromonadales</taxon>
        <taxon>Geopsychrobacteraceae</taxon>
        <taxon>Malonomonas</taxon>
    </lineage>
</organism>
<keyword evidence="2 5" id="KW-0812">Transmembrane</keyword>
<accession>A0A1M6HK53</accession>
<dbReference type="InterPro" id="IPR005829">
    <property type="entry name" value="Sugar_transporter_CS"/>
</dbReference>
<feature type="transmembrane region" description="Helical" evidence="5">
    <location>
        <begin position="165"/>
        <end position="183"/>
    </location>
</feature>
<proteinExistence type="predicted"/>
<feature type="transmembrane region" description="Helical" evidence="5">
    <location>
        <begin position="135"/>
        <end position="153"/>
    </location>
</feature>
<name>A0A1M6HK53_MALRU</name>
<feature type="transmembrane region" description="Helical" evidence="5">
    <location>
        <begin position="7"/>
        <end position="29"/>
    </location>
</feature>
<feature type="transmembrane region" description="Helical" evidence="5">
    <location>
        <begin position="101"/>
        <end position="123"/>
    </location>
</feature>
<feature type="transmembrane region" description="Helical" evidence="5">
    <location>
        <begin position="295"/>
        <end position="318"/>
    </location>
</feature>
<dbReference type="Pfam" id="PF07690">
    <property type="entry name" value="MFS_1"/>
    <property type="match status" value="1"/>
</dbReference>
<sequence>MLYTPAFASLFAANLSLVASFAAFFLFPLFITDHGGSQRDIGIIMGCFALASALCRPWVSEMIDRFGRKRSYSLGCTIMTLMPLLHLFFSGPLTSFYLPLLLLRAVHGIGLAICFTAVFTFIVDLIPEGRLNEGIGMFGTSGLIGLAVGPMIAEPVLSNFGYNAYFLTAAGLAGFGLLVHLPLRDPHHGRQHADSPAVSFFALLKQRKLLVSACLALVFGFGLAATGNFIAPLAQDRQLELISLFYLSYSCAAVGIRFFSGRLADRIGEQQIIPWGFYLAAGGLIVVPFVGNDLLLGVCGFIFGIGHGLLFPAINSMAIRDEPYSVRGKVTGIFTGGIDSGSFVGALILGQLGDLFGYTVLFFCAATIVLSGRWIFSYRPDNSPA</sequence>
<feature type="domain" description="Major facilitator superfamily (MFS) profile" evidence="6">
    <location>
        <begin position="1"/>
        <end position="383"/>
    </location>
</feature>
<evidence type="ECO:0000313" key="7">
    <source>
        <dbReference type="EMBL" id="SHJ22551.1"/>
    </source>
</evidence>
<dbReference type="InterPro" id="IPR020846">
    <property type="entry name" value="MFS_dom"/>
</dbReference>
<evidence type="ECO:0000313" key="8">
    <source>
        <dbReference type="Proteomes" id="UP000184171"/>
    </source>
</evidence>
<dbReference type="CDD" id="cd17489">
    <property type="entry name" value="MFS_YfcJ_like"/>
    <property type="match status" value="1"/>
</dbReference>
<dbReference type="InterPro" id="IPR036259">
    <property type="entry name" value="MFS_trans_sf"/>
</dbReference>
<feature type="transmembrane region" description="Helical" evidence="5">
    <location>
        <begin position="330"/>
        <end position="349"/>
    </location>
</feature>
<keyword evidence="3 5" id="KW-1133">Transmembrane helix</keyword>
<dbReference type="GO" id="GO:0022857">
    <property type="term" value="F:transmembrane transporter activity"/>
    <property type="evidence" value="ECO:0007669"/>
    <property type="project" value="InterPro"/>
</dbReference>
<feature type="transmembrane region" description="Helical" evidence="5">
    <location>
        <begin position="41"/>
        <end position="59"/>
    </location>
</feature>
<dbReference type="SUPFAM" id="SSF103473">
    <property type="entry name" value="MFS general substrate transporter"/>
    <property type="match status" value="1"/>
</dbReference>
<gene>
    <name evidence="7" type="ORF">SAMN02745165_01864</name>
</gene>
<evidence type="ECO:0000259" key="6">
    <source>
        <dbReference type="PROSITE" id="PS50850"/>
    </source>
</evidence>
<keyword evidence="8" id="KW-1185">Reference proteome</keyword>
<feature type="transmembrane region" description="Helical" evidence="5">
    <location>
        <begin position="242"/>
        <end position="260"/>
    </location>
</feature>
<evidence type="ECO:0000256" key="3">
    <source>
        <dbReference type="ARBA" id="ARBA00022989"/>
    </source>
</evidence>
<dbReference type="Proteomes" id="UP000184171">
    <property type="component" value="Unassembled WGS sequence"/>
</dbReference>
<feature type="transmembrane region" description="Helical" evidence="5">
    <location>
        <begin position="71"/>
        <end position="89"/>
    </location>
</feature>
<evidence type="ECO:0000256" key="1">
    <source>
        <dbReference type="ARBA" id="ARBA00004141"/>
    </source>
</evidence>
<dbReference type="OrthoDB" id="9814001at2"/>
<keyword evidence="4 5" id="KW-0472">Membrane</keyword>